<keyword evidence="2" id="KW-0804">Transcription</keyword>
<evidence type="ECO:0000259" key="3">
    <source>
        <dbReference type="SMART" id="SM01043"/>
    </source>
</evidence>
<feature type="domain" description="Bacterial transcriptional activator" evidence="3">
    <location>
        <begin position="20"/>
        <end position="160"/>
    </location>
</feature>
<evidence type="ECO:0000256" key="1">
    <source>
        <dbReference type="ARBA" id="ARBA00023015"/>
    </source>
</evidence>
<gene>
    <name evidence="4" type="ORF">ACFQ1S_44250</name>
</gene>
<comment type="caution">
    <text evidence="4">The sequence shown here is derived from an EMBL/GenBank/DDBJ whole genome shotgun (WGS) entry which is preliminary data.</text>
</comment>
<evidence type="ECO:0000256" key="2">
    <source>
        <dbReference type="ARBA" id="ARBA00023163"/>
    </source>
</evidence>
<dbReference type="SUPFAM" id="SSF48452">
    <property type="entry name" value="TPR-like"/>
    <property type="match status" value="1"/>
</dbReference>
<dbReference type="PANTHER" id="PTHR35807:SF1">
    <property type="entry name" value="TRANSCRIPTIONAL REGULATOR REDD"/>
    <property type="match status" value="1"/>
</dbReference>
<keyword evidence="5" id="KW-1185">Reference proteome</keyword>
<sequence length="183" mass="20002">MRRLVNVVHRAGGYLLDADVDLHRFQRLVEEAADVSAAEKATLLRNALTLWRGVPLLGVGGLWADRVRQTWQQRHLDATIAWAGAEIALGNASTVISQLTGLVDEHPFHEPLVAVLLRAHQATGNQTAALDLYTTTRHRLVTELGIEPGTELTEAHHDVLQGPTDRQPVRVGIVPPAADGFQD</sequence>
<proteinExistence type="predicted"/>
<keyword evidence="1" id="KW-0805">Transcription regulation</keyword>
<dbReference type="InterPro" id="IPR005158">
    <property type="entry name" value="BTAD"/>
</dbReference>
<protein>
    <submittedName>
        <fullName evidence="4">BTAD domain-containing putative transcriptional regulator</fullName>
    </submittedName>
</protein>
<dbReference type="InterPro" id="IPR011990">
    <property type="entry name" value="TPR-like_helical_dom_sf"/>
</dbReference>
<evidence type="ECO:0000313" key="4">
    <source>
        <dbReference type="EMBL" id="MFD1052095.1"/>
    </source>
</evidence>
<dbReference type="PANTHER" id="PTHR35807">
    <property type="entry name" value="TRANSCRIPTIONAL REGULATOR REDD-RELATED"/>
    <property type="match status" value="1"/>
</dbReference>
<feature type="non-terminal residue" evidence="4">
    <location>
        <position position="183"/>
    </location>
</feature>
<organism evidence="4 5">
    <name type="scientific">Kibdelosporangium lantanae</name>
    <dbReference type="NCBI Taxonomy" id="1497396"/>
    <lineage>
        <taxon>Bacteria</taxon>
        <taxon>Bacillati</taxon>
        <taxon>Actinomycetota</taxon>
        <taxon>Actinomycetes</taxon>
        <taxon>Pseudonocardiales</taxon>
        <taxon>Pseudonocardiaceae</taxon>
        <taxon>Kibdelosporangium</taxon>
    </lineage>
</organism>
<dbReference type="SMART" id="SM01043">
    <property type="entry name" value="BTAD"/>
    <property type="match status" value="1"/>
</dbReference>
<accession>A0ABW3MND7</accession>
<dbReference type="Proteomes" id="UP001597045">
    <property type="component" value="Unassembled WGS sequence"/>
</dbReference>
<reference evidence="5" key="1">
    <citation type="journal article" date="2019" name="Int. J. Syst. Evol. Microbiol.">
        <title>The Global Catalogue of Microorganisms (GCM) 10K type strain sequencing project: providing services to taxonomists for standard genome sequencing and annotation.</title>
        <authorList>
            <consortium name="The Broad Institute Genomics Platform"/>
            <consortium name="The Broad Institute Genome Sequencing Center for Infectious Disease"/>
            <person name="Wu L."/>
            <person name="Ma J."/>
        </authorList>
    </citation>
    <scope>NUCLEOTIDE SEQUENCE [LARGE SCALE GENOMIC DNA]</scope>
    <source>
        <strain evidence="5">JCM 31486</strain>
    </source>
</reference>
<dbReference type="EMBL" id="JBHTIS010004124">
    <property type="protein sequence ID" value="MFD1052095.1"/>
    <property type="molecule type" value="Genomic_DNA"/>
</dbReference>
<dbReference type="Gene3D" id="1.25.40.10">
    <property type="entry name" value="Tetratricopeptide repeat domain"/>
    <property type="match status" value="1"/>
</dbReference>
<evidence type="ECO:0000313" key="5">
    <source>
        <dbReference type="Proteomes" id="UP001597045"/>
    </source>
</evidence>
<dbReference type="CDD" id="cd15831">
    <property type="entry name" value="BTAD"/>
    <property type="match status" value="1"/>
</dbReference>
<name>A0ABW3MND7_9PSEU</name>
<dbReference type="Pfam" id="PF03704">
    <property type="entry name" value="BTAD"/>
    <property type="match status" value="1"/>
</dbReference>
<dbReference type="InterPro" id="IPR051677">
    <property type="entry name" value="AfsR-DnrI-RedD_regulator"/>
</dbReference>